<keyword evidence="1" id="KW-0067">ATP-binding</keyword>
<dbReference type="AlphaFoldDB" id="Q117H5"/>
<keyword evidence="1" id="KW-0547">Nucleotide-binding</keyword>
<dbReference type="HOGENOM" id="CLU_2526536_0_0_3"/>
<reference evidence="1" key="1">
    <citation type="submission" date="2006-06" db="EMBL/GenBank/DDBJ databases">
        <title>Complete sequence of Trichodesmium erythraeum IMS101.</title>
        <authorList>
            <consortium name="US DOE Joint Genome Institute"/>
            <person name="Copeland A."/>
            <person name="Lucas S."/>
            <person name="Lapidus A."/>
            <person name="Barry K."/>
            <person name="Detter J.C."/>
            <person name="Glavina del Rio T."/>
            <person name="Hammon N."/>
            <person name="Israni S."/>
            <person name="Dalin E."/>
            <person name="Tice H."/>
            <person name="Pitluck S."/>
            <person name="Kiss H."/>
            <person name="Munk A.C."/>
            <person name="Brettin T."/>
            <person name="Bruce D."/>
            <person name="Han C."/>
            <person name="Tapia R."/>
            <person name="Gilna P."/>
            <person name="Schmutz J."/>
            <person name="Larimer F."/>
            <person name="Land M."/>
            <person name="Hauser L."/>
            <person name="Kyrpides N."/>
            <person name="Kim E."/>
            <person name="Richardson P."/>
        </authorList>
    </citation>
    <scope>NUCLEOTIDE SEQUENCE [LARGE SCALE GENOMIC DNA]</scope>
    <source>
        <strain evidence="1">IMS101</strain>
    </source>
</reference>
<dbReference type="OrthoDB" id="9758243at2"/>
<name>Q117H5_TRIEI</name>
<organism evidence="1">
    <name type="scientific">Trichodesmium erythraeum (strain IMS101)</name>
    <dbReference type="NCBI Taxonomy" id="203124"/>
    <lineage>
        <taxon>Bacteria</taxon>
        <taxon>Bacillati</taxon>
        <taxon>Cyanobacteriota</taxon>
        <taxon>Cyanophyceae</taxon>
        <taxon>Oscillatoriophycideae</taxon>
        <taxon>Oscillatoriales</taxon>
        <taxon>Microcoleaceae</taxon>
        <taxon>Trichodesmium</taxon>
    </lineage>
</organism>
<keyword evidence="1" id="KW-0347">Helicase</keyword>
<dbReference type="RefSeq" id="WP_011610737.1">
    <property type="nucleotide sequence ID" value="NC_008312.1"/>
</dbReference>
<dbReference type="STRING" id="203124.Tery_0964"/>
<dbReference type="GO" id="GO:0004386">
    <property type="term" value="F:helicase activity"/>
    <property type="evidence" value="ECO:0007669"/>
    <property type="project" value="UniProtKB-KW"/>
</dbReference>
<sequence length="84" mass="9724">MIESVDYLADKNFGKLLCDSGVKILEIATGTSTFVTDLIEYLPKNKLEYKYQNNIFCNEVAILPYYIGNFNIEYTYQQKIGSYE</sequence>
<dbReference type="eggNOG" id="COG0286">
    <property type="taxonomic scope" value="Bacteria"/>
</dbReference>
<evidence type="ECO:0000313" key="1">
    <source>
        <dbReference type="EMBL" id="ABG50349.1"/>
    </source>
</evidence>
<proteinExistence type="predicted"/>
<protein>
    <submittedName>
        <fullName evidence="1">Helicase domain protein</fullName>
    </submittedName>
</protein>
<accession>Q117H5</accession>
<dbReference type="EMBL" id="CP000393">
    <property type="protein sequence ID" value="ABG50349.1"/>
    <property type="molecule type" value="Genomic_DNA"/>
</dbReference>
<dbReference type="KEGG" id="ter:Tery_0964"/>
<gene>
    <name evidence="1" type="ordered locus">Tery_0964</name>
</gene>
<keyword evidence="1" id="KW-0378">Hydrolase</keyword>